<dbReference type="HOGENOM" id="CLU_652298_0_0_1"/>
<feature type="region of interest" description="Disordered" evidence="1">
    <location>
        <begin position="264"/>
        <end position="301"/>
    </location>
</feature>
<accession>W4JQL6</accession>
<feature type="compositionally biased region" description="Polar residues" evidence="1">
    <location>
        <begin position="83"/>
        <end position="97"/>
    </location>
</feature>
<gene>
    <name evidence="3" type="ORF">HETIRDRAFT_461008</name>
</gene>
<keyword evidence="2" id="KW-1133">Transmembrane helix</keyword>
<evidence type="ECO:0000313" key="3">
    <source>
        <dbReference type="EMBL" id="ETW75769.1"/>
    </source>
</evidence>
<dbReference type="OrthoDB" id="3266934at2759"/>
<feature type="region of interest" description="Disordered" evidence="1">
    <location>
        <begin position="13"/>
        <end position="42"/>
    </location>
</feature>
<evidence type="ECO:0000256" key="2">
    <source>
        <dbReference type="SAM" id="Phobius"/>
    </source>
</evidence>
<evidence type="ECO:0000313" key="4">
    <source>
        <dbReference type="Proteomes" id="UP000030671"/>
    </source>
</evidence>
<sequence length="499" mass="51858">MATVSLPGGVLSVSPLPSSNLPSSTPSLSTPTSTSSAPTSSSSNGILPLFFNTVPEMWTCGAAVVTWNYLGSSSGLRLVITDSDVTQQSPPTNTQSDGVARPARRDTLSITQTIGTDLDPSLSNWTWTQVDVPQGWYVLQASIASLSSQSESFFVHNGTDTSCVIGSAPSPSSASATISASSSTSPSPSTSAILVSGSSKSSHAGAIAGGVVGGVAFVAAVLAAILFWLCRRRPTRGRARVLGAEAGHSGSNGKWNGLATVTARSLKKAKHTSDSGDGLSKNMHDPSPSARASQLGRTPIGSDEEINSIAEEKMIVADGEAPVPPHYYLPPTKRTSSSSSVATANYRSRPSSQRALSSPEPPRNGHHSSKSIEAIAHARLGRPISYAPGAASPEMIPLERSGSGSAAAARRAARKPVPQYDYSEFDEPASPPLAMTASGSPESMFEGTLTNASNSYQGHGAFPSKITFDDTPTLHHQASFGNMRPMHVMMPDMPPPMRD</sequence>
<dbReference type="EMBL" id="KI925465">
    <property type="protein sequence ID" value="ETW75769.1"/>
    <property type="molecule type" value="Genomic_DNA"/>
</dbReference>
<keyword evidence="2" id="KW-0472">Membrane</keyword>
<reference evidence="3 4" key="1">
    <citation type="journal article" date="2012" name="New Phytol.">
        <title>Insight into trade-off between wood decay and parasitism from the genome of a fungal forest pathogen.</title>
        <authorList>
            <person name="Olson A."/>
            <person name="Aerts A."/>
            <person name="Asiegbu F."/>
            <person name="Belbahri L."/>
            <person name="Bouzid O."/>
            <person name="Broberg A."/>
            <person name="Canback B."/>
            <person name="Coutinho P.M."/>
            <person name="Cullen D."/>
            <person name="Dalman K."/>
            <person name="Deflorio G."/>
            <person name="van Diepen L.T."/>
            <person name="Dunand C."/>
            <person name="Duplessis S."/>
            <person name="Durling M."/>
            <person name="Gonthier P."/>
            <person name="Grimwood J."/>
            <person name="Fossdal C.G."/>
            <person name="Hansson D."/>
            <person name="Henrissat B."/>
            <person name="Hietala A."/>
            <person name="Himmelstrand K."/>
            <person name="Hoffmeister D."/>
            <person name="Hogberg N."/>
            <person name="James T.Y."/>
            <person name="Karlsson M."/>
            <person name="Kohler A."/>
            <person name="Kues U."/>
            <person name="Lee Y.H."/>
            <person name="Lin Y.C."/>
            <person name="Lind M."/>
            <person name="Lindquist E."/>
            <person name="Lombard V."/>
            <person name="Lucas S."/>
            <person name="Lunden K."/>
            <person name="Morin E."/>
            <person name="Murat C."/>
            <person name="Park J."/>
            <person name="Raffaello T."/>
            <person name="Rouze P."/>
            <person name="Salamov A."/>
            <person name="Schmutz J."/>
            <person name="Solheim H."/>
            <person name="Stahlberg J."/>
            <person name="Velez H."/>
            <person name="de Vries R.P."/>
            <person name="Wiebenga A."/>
            <person name="Woodward S."/>
            <person name="Yakovlev I."/>
            <person name="Garbelotto M."/>
            <person name="Martin F."/>
            <person name="Grigoriev I.V."/>
            <person name="Stenlid J."/>
        </authorList>
    </citation>
    <scope>NUCLEOTIDE SEQUENCE [LARGE SCALE GENOMIC DNA]</scope>
    <source>
        <strain evidence="3 4">TC 32-1</strain>
    </source>
</reference>
<keyword evidence="4" id="KW-1185">Reference proteome</keyword>
<dbReference type="AlphaFoldDB" id="W4JQL6"/>
<feature type="transmembrane region" description="Helical" evidence="2">
    <location>
        <begin position="206"/>
        <end position="230"/>
    </location>
</feature>
<feature type="compositionally biased region" description="Polar residues" evidence="1">
    <location>
        <begin position="333"/>
        <end position="356"/>
    </location>
</feature>
<feature type="region of interest" description="Disordered" evidence="1">
    <location>
        <begin position="321"/>
        <end position="369"/>
    </location>
</feature>
<dbReference type="eggNOG" id="ENOG502SZSI">
    <property type="taxonomic scope" value="Eukaryota"/>
</dbReference>
<organism evidence="3 4">
    <name type="scientific">Heterobasidion irregulare (strain TC 32-1)</name>
    <dbReference type="NCBI Taxonomy" id="747525"/>
    <lineage>
        <taxon>Eukaryota</taxon>
        <taxon>Fungi</taxon>
        <taxon>Dikarya</taxon>
        <taxon>Basidiomycota</taxon>
        <taxon>Agaricomycotina</taxon>
        <taxon>Agaricomycetes</taxon>
        <taxon>Russulales</taxon>
        <taxon>Bondarzewiaceae</taxon>
        <taxon>Heterobasidion</taxon>
        <taxon>Heterobasidion annosum species complex</taxon>
    </lineage>
</organism>
<name>W4JQL6_HETIT</name>
<evidence type="ECO:0000256" key="1">
    <source>
        <dbReference type="SAM" id="MobiDB-lite"/>
    </source>
</evidence>
<dbReference type="InParanoid" id="W4JQL6"/>
<keyword evidence="2" id="KW-0812">Transmembrane</keyword>
<proteinExistence type="predicted"/>
<feature type="region of interest" description="Disordered" evidence="1">
    <location>
        <begin position="83"/>
        <end position="104"/>
    </location>
</feature>
<dbReference type="Proteomes" id="UP000030671">
    <property type="component" value="Unassembled WGS sequence"/>
</dbReference>
<dbReference type="RefSeq" id="XP_009552025.1">
    <property type="nucleotide sequence ID" value="XM_009553730.1"/>
</dbReference>
<dbReference type="Gene3D" id="1.20.5.510">
    <property type="entry name" value="Single helix bin"/>
    <property type="match status" value="1"/>
</dbReference>
<dbReference type="GeneID" id="20677132"/>
<dbReference type="KEGG" id="hir:HETIRDRAFT_461008"/>
<protein>
    <submittedName>
        <fullName evidence="3">Uncharacterized protein</fullName>
    </submittedName>
</protein>